<reference evidence="2" key="1">
    <citation type="submission" date="2020-12" db="EMBL/GenBank/DDBJ databases">
        <title>Bacterial taxonomy.</title>
        <authorList>
            <person name="Pan X."/>
        </authorList>
    </citation>
    <scope>NUCLEOTIDE SEQUENCE</scope>
    <source>
        <strain evidence="2">M0105</strain>
    </source>
</reference>
<dbReference type="AlphaFoldDB" id="A0A8J7M968"/>
<dbReference type="EMBL" id="JAEHHL010000009">
    <property type="protein sequence ID" value="MBK0400641.1"/>
    <property type="molecule type" value="Genomic_DNA"/>
</dbReference>
<accession>A0A8J7M968</accession>
<dbReference type="Proteomes" id="UP000655420">
    <property type="component" value="Unassembled WGS sequence"/>
</dbReference>
<feature type="region of interest" description="Disordered" evidence="1">
    <location>
        <begin position="1"/>
        <end position="21"/>
    </location>
</feature>
<evidence type="ECO:0000313" key="3">
    <source>
        <dbReference type="Proteomes" id="UP000655420"/>
    </source>
</evidence>
<comment type="caution">
    <text evidence="2">The sequence shown here is derived from an EMBL/GenBank/DDBJ whole genome shotgun (WGS) entry which is preliminary data.</text>
</comment>
<dbReference type="RefSeq" id="WP_200611774.1">
    <property type="nucleotide sequence ID" value="NZ_JAEHHL010000009.1"/>
</dbReference>
<gene>
    <name evidence="2" type="ORF">H0I76_15690</name>
</gene>
<protein>
    <submittedName>
        <fullName evidence="2">Uncharacterized protein</fullName>
    </submittedName>
</protein>
<evidence type="ECO:0000256" key="1">
    <source>
        <dbReference type="SAM" id="MobiDB-lite"/>
    </source>
</evidence>
<sequence length="59" mass="6837">MSQNEPLGRAQEKITGAGRQVRTLTPEDVRALLRGVDLDYLDADEVKARRDARRERMRR</sequence>
<organism evidence="2 3">
    <name type="scientific">Thermohalobaculum xanthum</name>
    <dbReference type="NCBI Taxonomy" id="2753746"/>
    <lineage>
        <taxon>Bacteria</taxon>
        <taxon>Pseudomonadati</taxon>
        <taxon>Pseudomonadota</taxon>
        <taxon>Alphaproteobacteria</taxon>
        <taxon>Rhodobacterales</taxon>
        <taxon>Paracoccaceae</taxon>
        <taxon>Thermohalobaculum</taxon>
    </lineage>
</organism>
<evidence type="ECO:0000313" key="2">
    <source>
        <dbReference type="EMBL" id="MBK0400641.1"/>
    </source>
</evidence>
<name>A0A8J7M968_9RHOB</name>
<keyword evidence="3" id="KW-1185">Reference proteome</keyword>
<proteinExistence type="predicted"/>